<accession>A0A1M5Q5D4</accession>
<dbReference type="EMBL" id="FQWL01000011">
    <property type="protein sequence ID" value="SHH09182.1"/>
    <property type="molecule type" value="Genomic_DNA"/>
</dbReference>
<dbReference type="AlphaFoldDB" id="A0A1M5Q5D4"/>
<sequence length="51" mass="5842">MKVYSDCRKSYNPGTDLSEIRASNCPECVKLLGQVTHRFRLPKQDDIKNGE</sequence>
<gene>
    <name evidence="1" type="ORF">SAMN04488116_3508</name>
</gene>
<proteinExistence type="predicted"/>
<keyword evidence="2" id="KW-1185">Reference proteome</keyword>
<protein>
    <submittedName>
        <fullName evidence="1">Uncharacterized protein</fullName>
    </submittedName>
</protein>
<organism evidence="1 2">
    <name type="scientific">Flagellimonas flava</name>
    <dbReference type="NCBI Taxonomy" id="570519"/>
    <lineage>
        <taxon>Bacteria</taxon>
        <taxon>Pseudomonadati</taxon>
        <taxon>Bacteroidota</taxon>
        <taxon>Flavobacteriia</taxon>
        <taxon>Flavobacteriales</taxon>
        <taxon>Flavobacteriaceae</taxon>
        <taxon>Flagellimonas</taxon>
    </lineage>
</organism>
<dbReference type="Proteomes" id="UP000184532">
    <property type="component" value="Unassembled WGS sequence"/>
</dbReference>
<reference evidence="2" key="1">
    <citation type="submission" date="2016-11" db="EMBL/GenBank/DDBJ databases">
        <authorList>
            <person name="Varghese N."/>
            <person name="Submissions S."/>
        </authorList>
    </citation>
    <scope>NUCLEOTIDE SEQUENCE [LARGE SCALE GENOMIC DNA]</scope>
    <source>
        <strain evidence="2">DSM 22638</strain>
    </source>
</reference>
<evidence type="ECO:0000313" key="2">
    <source>
        <dbReference type="Proteomes" id="UP000184532"/>
    </source>
</evidence>
<evidence type="ECO:0000313" key="1">
    <source>
        <dbReference type="EMBL" id="SHH09182.1"/>
    </source>
</evidence>
<name>A0A1M5Q5D4_9FLAO</name>